<gene>
    <name evidence="8" type="ORF">M747DRAFT_281251</name>
</gene>
<feature type="transmembrane region" description="Helical" evidence="6">
    <location>
        <begin position="259"/>
        <end position="281"/>
    </location>
</feature>
<keyword evidence="3 6" id="KW-1133">Transmembrane helix</keyword>
<keyword evidence="2 6" id="KW-0812">Transmembrane</keyword>
<feature type="domain" description="Rhodopsin" evidence="7">
    <location>
        <begin position="236"/>
        <end position="306"/>
    </location>
</feature>
<comment type="similarity">
    <text evidence="5">Belongs to the SAT4 family.</text>
</comment>
<reference evidence="8 9" key="1">
    <citation type="submission" date="2018-07" db="EMBL/GenBank/DDBJ databases">
        <title>Section-level genome sequencing of Aspergillus section Nigri to investigate inter- and intra-species variation.</title>
        <authorList>
            <consortium name="DOE Joint Genome Institute"/>
            <person name="Vesth T.C."/>
            <person name="Nybo J.L."/>
            <person name="Theobald S."/>
            <person name="Frisvad J.C."/>
            <person name="Larsen T.O."/>
            <person name="Nielsen K.F."/>
            <person name="Hoof J.B."/>
            <person name="Brandl J."/>
            <person name="Salamov A."/>
            <person name="Riley R."/>
            <person name="Gladden J.M."/>
            <person name="Phatale P."/>
            <person name="Nielsen M.T."/>
            <person name="Lyhne E.K."/>
            <person name="Kogle M.E."/>
            <person name="Strasser K."/>
            <person name="McDonnell E."/>
            <person name="Barry K."/>
            <person name="Clum A."/>
            <person name="Chen C."/>
            <person name="Nolan M."/>
            <person name="Sandor L."/>
            <person name="Kuo A."/>
            <person name="Lipzen A."/>
            <person name="Hainaut M."/>
            <person name="Drula E."/>
            <person name="Tsang A."/>
            <person name="Magnuson J.K."/>
            <person name="Henrissat B."/>
            <person name="Wiebenga A."/>
            <person name="Simmons B.A."/>
            <person name="Makela M.R."/>
            <person name="De vries R.P."/>
            <person name="Grigoriev I.V."/>
            <person name="Mortensen U.H."/>
            <person name="Baker S.E."/>
            <person name="Andersen M.R."/>
        </authorList>
    </citation>
    <scope>NUCLEOTIDE SEQUENCE [LARGE SCALE GENOMIC DNA]</scope>
    <source>
        <strain evidence="8 9">ATCC 13496</strain>
    </source>
</reference>
<feature type="transmembrane region" description="Helical" evidence="6">
    <location>
        <begin position="86"/>
        <end position="108"/>
    </location>
</feature>
<evidence type="ECO:0000313" key="8">
    <source>
        <dbReference type="EMBL" id="RDH19810.1"/>
    </source>
</evidence>
<sequence length="375" mass="42293">MHLRCPSDAYHPGCRQNMKKGCLPSKDLDIAGDRSESVRMERNYVSASQVQATGYTMIALSSAVVIARFSLIFWKLRSLQVEDGCILLSWACFLAMSIAYIIVTPVVYKIDAYTDGKIGPWATMLSDALFMIKVFFANTMLLWASLWSVKLSFLFLYRRLLQDLPGEMKWWYAVLFFCILSCVRTLADSCLDLYWGSYLQLYLMPKYACMVHRWGVQYTPRCFALPGFYQNTMLSEQVMVLPLRLVVSLRLPLGQKISVAAVFALGTICVIMAVVRVIQIGTRANNDSTPSSSWLAFWAVIVGCLPAFAIIYRRTKNTHRYRSSYVGMSSSAYVPQDDVALSEIITDRENAGTEDVGLKAFNTTPELPMELSGEE</sequence>
<organism evidence="8 9">
    <name type="scientific">Aspergillus niger ATCC 13496</name>
    <dbReference type="NCBI Taxonomy" id="1353008"/>
    <lineage>
        <taxon>Eukaryota</taxon>
        <taxon>Fungi</taxon>
        <taxon>Dikarya</taxon>
        <taxon>Ascomycota</taxon>
        <taxon>Pezizomycotina</taxon>
        <taxon>Eurotiomycetes</taxon>
        <taxon>Eurotiomycetidae</taxon>
        <taxon>Eurotiales</taxon>
        <taxon>Aspergillaceae</taxon>
        <taxon>Aspergillus</taxon>
        <taxon>Aspergillus subgen. Circumdati</taxon>
    </lineage>
</organism>
<dbReference type="InterPro" id="IPR049326">
    <property type="entry name" value="Rhodopsin_dom_fungi"/>
</dbReference>
<proteinExistence type="inferred from homology"/>
<comment type="subcellular location">
    <subcellularLocation>
        <location evidence="1">Membrane</location>
        <topology evidence="1">Multi-pass membrane protein</topology>
    </subcellularLocation>
</comment>
<evidence type="ECO:0000256" key="1">
    <source>
        <dbReference type="ARBA" id="ARBA00004141"/>
    </source>
</evidence>
<accession>A0A370BZN6</accession>
<dbReference type="AlphaFoldDB" id="A0A370BZN6"/>
<dbReference type="PANTHER" id="PTHR33048">
    <property type="entry name" value="PTH11-LIKE INTEGRAL MEMBRANE PROTEIN (AFU_ORTHOLOGUE AFUA_5G11245)"/>
    <property type="match status" value="1"/>
</dbReference>
<dbReference type="GO" id="GO:0016020">
    <property type="term" value="C:membrane"/>
    <property type="evidence" value="ECO:0007669"/>
    <property type="project" value="UniProtKB-SubCell"/>
</dbReference>
<evidence type="ECO:0000259" key="7">
    <source>
        <dbReference type="Pfam" id="PF20684"/>
    </source>
</evidence>
<feature type="transmembrane region" description="Helical" evidence="6">
    <location>
        <begin position="128"/>
        <end position="149"/>
    </location>
</feature>
<dbReference type="Pfam" id="PF20684">
    <property type="entry name" value="Fung_rhodopsin"/>
    <property type="match status" value="1"/>
</dbReference>
<protein>
    <recommendedName>
        <fullName evidence="7">Rhodopsin domain-containing protein</fullName>
    </recommendedName>
</protein>
<evidence type="ECO:0000256" key="2">
    <source>
        <dbReference type="ARBA" id="ARBA00022692"/>
    </source>
</evidence>
<dbReference type="InterPro" id="IPR052337">
    <property type="entry name" value="SAT4-like"/>
</dbReference>
<dbReference type="EMBL" id="KZ851917">
    <property type="protein sequence ID" value="RDH19810.1"/>
    <property type="molecule type" value="Genomic_DNA"/>
</dbReference>
<evidence type="ECO:0000256" key="6">
    <source>
        <dbReference type="SAM" id="Phobius"/>
    </source>
</evidence>
<dbReference type="Proteomes" id="UP000253845">
    <property type="component" value="Unassembled WGS sequence"/>
</dbReference>
<feature type="transmembrane region" description="Helical" evidence="6">
    <location>
        <begin position="293"/>
        <end position="312"/>
    </location>
</feature>
<keyword evidence="4 6" id="KW-0472">Membrane</keyword>
<feature type="transmembrane region" description="Helical" evidence="6">
    <location>
        <begin position="52"/>
        <end position="74"/>
    </location>
</feature>
<evidence type="ECO:0000256" key="3">
    <source>
        <dbReference type="ARBA" id="ARBA00022989"/>
    </source>
</evidence>
<dbReference type="VEuPathDB" id="FungiDB:M747DRAFT_281251"/>
<evidence type="ECO:0000256" key="4">
    <source>
        <dbReference type="ARBA" id="ARBA00023136"/>
    </source>
</evidence>
<name>A0A370BZN6_ASPNG</name>
<evidence type="ECO:0000313" key="9">
    <source>
        <dbReference type="Proteomes" id="UP000253845"/>
    </source>
</evidence>
<dbReference type="PANTHER" id="PTHR33048:SF47">
    <property type="entry name" value="INTEGRAL MEMBRANE PROTEIN-RELATED"/>
    <property type="match status" value="1"/>
</dbReference>
<evidence type="ECO:0000256" key="5">
    <source>
        <dbReference type="ARBA" id="ARBA00038359"/>
    </source>
</evidence>